<dbReference type="EC" id="4.-.-.-" evidence="8"/>
<dbReference type="InterPro" id="IPR007115">
    <property type="entry name" value="6-PTP_synth/QueD"/>
</dbReference>
<evidence type="ECO:0000256" key="8">
    <source>
        <dbReference type="PIRNR" id="PIRNR006113"/>
    </source>
</evidence>
<comment type="cofactor">
    <cofactor evidence="8">
        <name>Zn(2+)</name>
        <dbReference type="ChEBI" id="CHEBI:29105"/>
    </cofactor>
    <text evidence="8">Binds 1 zinc ion per subunit.</text>
</comment>
<dbReference type="InterPro" id="IPR038418">
    <property type="entry name" value="6-PTP_synth/QueD_sf"/>
</dbReference>
<comment type="pathway">
    <text evidence="1 8">Purine metabolism; 7-cyano-7-deazaguanine biosynthesis.</text>
</comment>
<comment type="caution">
    <text evidence="9">The sequence shown here is derived from an EMBL/GenBank/DDBJ whole genome shotgun (WGS) entry which is preliminary data.</text>
</comment>
<evidence type="ECO:0000313" key="10">
    <source>
        <dbReference type="Proteomes" id="UP001165367"/>
    </source>
</evidence>
<name>A0ABS9KM46_9BACT</name>
<dbReference type="PANTHER" id="PTHR12589">
    <property type="entry name" value="PYRUVOYL TETRAHYDROBIOPTERIN SYNTHASE"/>
    <property type="match status" value="1"/>
</dbReference>
<comment type="similarity">
    <text evidence="2 8">Belongs to the PTPS family. QueD subfamily.</text>
</comment>
<evidence type="ECO:0000256" key="2">
    <source>
        <dbReference type="ARBA" id="ARBA00008900"/>
    </source>
</evidence>
<dbReference type="RefSeq" id="WP_237868621.1">
    <property type="nucleotide sequence ID" value="NZ_JAKLTR010000002.1"/>
</dbReference>
<evidence type="ECO:0000256" key="7">
    <source>
        <dbReference type="ARBA" id="ARBA00048807"/>
    </source>
</evidence>
<keyword evidence="5 8" id="KW-0862">Zinc</keyword>
<comment type="catalytic activity">
    <reaction evidence="7 8">
        <text>7,8-dihydroneopterin 3'-triphosphate + H2O = 6-carboxy-5,6,7,8-tetrahydropterin + triphosphate + acetaldehyde + 2 H(+)</text>
        <dbReference type="Rhea" id="RHEA:27966"/>
        <dbReference type="ChEBI" id="CHEBI:15343"/>
        <dbReference type="ChEBI" id="CHEBI:15377"/>
        <dbReference type="ChEBI" id="CHEBI:15378"/>
        <dbReference type="ChEBI" id="CHEBI:18036"/>
        <dbReference type="ChEBI" id="CHEBI:58462"/>
        <dbReference type="ChEBI" id="CHEBI:61032"/>
        <dbReference type="EC" id="4.1.2.50"/>
    </reaction>
</comment>
<evidence type="ECO:0000256" key="1">
    <source>
        <dbReference type="ARBA" id="ARBA00005061"/>
    </source>
</evidence>
<keyword evidence="10" id="KW-1185">Reference proteome</keyword>
<dbReference type="PIRSF" id="PIRSF006113">
    <property type="entry name" value="PTP_synth"/>
    <property type="match status" value="1"/>
</dbReference>
<dbReference type="GO" id="GO:0070497">
    <property type="term" value="F:6-carboxytetrahydropterin synthase activity"/>
    <property type="evidence" value="ECO:0007669"/>
    <property type="project" value="UniProtKB-EC"/>
</dbReference>
<organism evidence="9 10">
    <name type="scientific">Terrimonas ginsenosidimutans</name>
    <dbReference type="NCBI Taxonomy" id="2908004"/>
    <lineage>
        <taxon>Bacteria</taxon>
        <taxon>Pseudomonadati</taxon>
        <taxon>Bacteroidota</taxon>
        <taxon>Chitinophagia</taxon>
        <taxon>Chitinophagales</taxon>
        <taxon>Chitinophagaceae</taxon>
        <taxon>Terrimonas</taxon>
    </lineage>
</organism>
<dbReference type="Pfam" id="PF01242">
    <property type="entry name" value="PTPS"/>
    <property type="match status" value="1"/>
</dbReference>
<dbReference type="EMBL" id="JAKLTR010000002">
    <property type="protein sequence ID" value="MCG2613392.1"/>
    <property type="molecule type" value="Genomic_DNA"/>
</dbReference>
<proteinExistence type="inferred from homology"/>
<dbReference type="Gene3D" id="3.30.479.10">
    <property type="entry name" value="6-pyruvoyl tetrahydropterin synthase/QueD"/>
    <property type="match status" value="1"/>
</dbReference>
<evidence type="ECO:0000313" key="9">
    <source>
        <dbReference type="EMBL" id="MCG2613392.1"/>
    </source>
</evidence>
<dbReference type="SUPFAM" id="SSF55620">
    <property type="entry name" value="Tetrahydrobiopterin biosynthesis enzymes-like"/>
    <property type="match status" value="1"/>
</dbReference>
<sequence length="118" mass="13671">MMIIYKEFSFDAAHFLPNVPEGHKCRRLHGHTYLLKVCVAGEAKAHEQWVMDYGDLKAVVKPVVDELDHKYLNDIKGLENPTAEKVIFWIWQRLKPALPQLKRIELKETPGSGVIYEE</sequence>
<keyword evidence="4 8" id="KW-0479">Metal-binding</keyword>
<dbReference type="Proteomes" id="UP001165367">
    <property type="component" value="Unassembled WGS sequence"/>
</dbReference>
<keyword evidence="6 8" id="KW-0456">Lyase</keyword>
<protein>
    <recommendedName>
        <fullName evidence="3 8">6-carboxy-5,6,7,8-tetrahydropterin synthase</fullName>
        <ecNumber evidence="8">4.-.-.-</ecNumber>
    </recommendedName>
</protein>
<gene>
    <name evidence="9" type="primary">queD</name>
    <name evidence="9" type="ORF">LZZ85_03835</name>
</gene>
<evidence type="ECO:0000256" key="4">
    <source>
        <dbReference type="ARBA" id="ARBA00022723"/>
    </source>
</evidence>
<dbReference type="PANTHER" id="PTHR12589:SF7">
    <property type="entry name" value="6-PYRUVOYL TETRAHYDROBIOPTERIN SYNTHASE"/>
    <property type="match status" value="1"/>
</dbReference>
<evidence type="ECO:0000256" key="6">
    <source>
        <dbReference type="ARBA" id="ARBA00023239"/>
    </source>
</evidence>
<keyword evidence="8" id="KW-0671">Queuosine biosynthesis</keyword>
<evidence type="ECO:0000256" key="3">
    <source>
        <dbReference type="ARBA" id="ARBA00018141"/>
    </source>
</evidence>
<accession>A0ABS9KM46</accession>
<dbReference type="NCBIfam" id="TIGR03367">
    <property type="entry name" value="queuosine_QueD"/>
    <property type="match status" value="1"/>
</dbReference>
<reference evidence="9" key="1">
    <citation type="submission" date="2022-01" db="EMBL/GenBank/DDBJ databases">
        <authorList>
            <person name="Jo J.-H."/>
            <person name="Im W.-T."/>
        </authorList>
    </citation>
    <scope>NUCLEOTIDE SEQUENCE</scope>
    <source>
        <strain evidence="9">NA20</strain>
    </source>
</reference>
<evidence type="ECO:0000256" key="5">
    <source>
        <dbReference type="ARBA" id="ARBA00022833"/>
    </source>
</evidence>